<dbReference type="Pfam" id="PF00057">
    <property type="entry name" value="Ldl_recept_a"/>
    <property type="match status" value="1"/>
</dbReference>
<dbReference type="InterPro" id="IPR036055">
    <property type="entry name" value="LDL_receptor-like_sf"/>
</dbReference>
<reference evidence="5 6" key="1">
    <citation type="submission" date="2018-04" db="EMBL/GenBank/DDBJ databases">
        <authorList>
            <person name="Zhang X."/>
            <person name="Yuan J."/>
            <person name="Li F."/>
            <person name="Xiang J."/>
        </authorList>
    </citation>
    <scope>NUCLEOTIDE SEQUENCE [LARGE SCALE GENOMIC DNA]</scope>
    <source>
        <tissue evidence="5">Muscle</tissue>
    </source>
</reference>
<dbReference type="Proteomes" id="UP000283509">
    <property type="component" value="Unassembled WGS sequence"/>
</dbReference>
<name>A0A423TLP1_PENVA</name>
<dbReference type="InterPro" id="IPR051560">
    <property type="entry name" value="MAM_domain-containing"/>
</dbReference>
<accession>A0A423TLP1</accession>
<dbReference type="Pfam" id="PF00629">
    <property type="entry name" value="MAM"/>
    <property type="match status" value="4"/>
</dbReference>
<evidence type="ECO:0000256" key="3">
    <source>
        <dbReference type="SAM" id="MobiDB-lite"/>
    </source>
</evidence>
<dbReference type="SMART" id="SM00192">
    <property type="entry name" value="LDLa"/>
    <property type="match status" value="2"/>
</dbReference>
<feature type="compositionally biased region" description="Polar residues" evidence="3">
    <location>
        <begin position="95"/>
        <end position="104"/>
    </location>
</feature>
<feature type="region of interest" description="Disordered" evidence="3">
    <location>
        <begin position="922"/>
        <end position="944"/>
    </location>
</feature>
<dbReference type="PANTHER" id="PTHR23282:SF101">
    <property type="entry name" value="MAM DOMAIN-CONTAINING PROTEIN"/>
    <property type="match status" value="1"/>
</dbReference>
<comment type="caution">
    <text evidence="2">Lacks conserved residue(s) required for the propagation of feature annotation.</text>
</comment>
<feature type="region of interest" description="Disordered" evidence="3">
    <location>
        <begin position="90"/>
        <end position="119"/>
    </location>
</feature>
<dbReference type="PANTHER" id="PTHR23282">
    <property type="entry name" value="APICAL ENDOSOMAL GLYCOPROTEIN PRECURSOR"/>
    <property type="match status" value="1"/>
</dbReference>
<feature type="domain" description="MAM" evidence="4">
    <location>
        <begin position="292"/>
        <end position="458"/>
    </location>
</feature>
<dbReference type="InterPro" id="IPR000998">
    <property type="entry name" value="MAM_dom"/>
</dbReference>
<dbReference type="Gene3D" id="2.60.120.200">
    <property type="match status" value="4"/>
</dbReference>
<organism evidence="5 6">
    <name type="scientific">Penaeus vannamei</name>
    <name type="common">Whiteleg shrimp</name>
    <name type="synonym">Litopenaeus vannamei</name>
    <dbReference type="NCBI Taxonomy" id="6689"/>
    <lineage>
        <taxon>Eukaryota</taxon>
        <taxon>Metazoa</taxon>
        <taxon>Ecdysozoa</taxon>
        <taxon>Arthropoda</taxon>
        <taxon>Crustacea</taxon>
        <taxon>Multicrustacea</taxon>
        <taxon>Malacostraca</taxon>
        <taxon>Eumalacostraca</taxon>
        <taxon>Eucarida</taxon>
        <taxon>Decapoda</taxon>
        <taxon>Dendrobranchiata</taxon>
        <taxon>Penaeoidea</taxon>
        <taxon>Penaeidae</taxon>
        <taxon>Penaeus</taxon>
    </lineage>
</organism>
<dbReference type="AlphaFoldDB" id="A0A423TLP1"/>
<feature type="disulfide bond" evidence="2">
    <location>
        <begin position="637"/>
        <end position="652"/>
    </location>
</feature>
<proteinExistence type="predicted"/>
<dbReference type="PROSITE" id="PS50068">
    <property type="entry name" value="LDLRA_2"/>
    <property type="match status" value="2"/>
</dbReference>
<dbReference type="EMBL" id="QCYY01001532">
    <property type="protein sequence ID" value="ROT77371.1"/>
    <property type="molecule type" value="Genomic_DNA"/>
</dbReference>
<comment type="caution">
    <text evidence="5">The sequence shown here is derived from an EMBL/GenBank/DDBJ whole genome shotgun (WGS) entry which is preliminary data.</text>
</comment>
<protein>
    <recommendedName>
        <fullName evidence="4">MAM domain-containing protein</fullName>
    </recommendedName>
</protein>
<dbReference type="CDD" id="cd00112">
    <property type="entry name" value="LDLa"/>
    <property type="match status" value="2"/>
</dbReference>
<gene>
    <name evidence="5" type="ORF">C7M84_003986</name>
</gene>
<dbReference type="InterPro" id="IPR023415">
    <property type="entry name" value="LDLR_class-A_CS"/>
</dbReference>
<feature type="disulfide bond" evidence="2">
    <location>
        <begin position="841"/>
        <end position="856"/>
    </location>
</feature>
<keyword evidence="1 2" id="KW-1015">Disulfide bond</keyword>
<dbReference type="SUPFAM" id="SSF49899">
    <property type="entry name" value="Concanavalin A-like lectins/glucanases"/>
    <property type="match status" value="4"/>
</dbReference>
<feature type="region of interest" description="Disordered" evidence="3">
    <location>
        <begin position="1"/>
        <end position="21"/>
    </location>
</feature>
<evidence type="ECO:0000259" key="4">
    <source>
        <dbReference type="PROSITE" id="PS50060"/>
    </source>
</evidence>
<evidence type="ECO:0000256" key="2">
    <source>
        <dbReference type="PROSITE-ProRule" id="PRU00124"/>
    </source>
</evidence>
<dbReference type="Gene3D" id="4.10.400.10">
    <property type="entry name" value="Low-density Lipoprotein Receptor"/>
    <property type="match status" value="2"/>
</dbReference>
<dbReference type="PROSITE" id="PS50060">
    <property type="entry name" value="MAM_2"/>
    <property type="match status" value="4"/>
</dbReference>
<dbReference type="InterPro" id="IPR002172">
    <property type="entry name" value="LDrepeatLR_classA_rpt"/>
</dbReference>
<dbReference type="GO" id="GO:0016020">
    <property type="term" value="C:membrane"/>
    <property type="evidence" value="ECO:0007669"/>
    <property type="project" value="InterPro"/>
</dbReference>
<feature type="region of interest" description="Disordered" evidence="3">
    <location>
        <begin position="148"/>
        <end position="178"/>
    </location>
</feature>
<dbReference type="OrthoDB" id="6413415at2759"/>
<dbReference type="SUPFAM" id="SSF57424">
    <property type="entry name" value="LDL receptor-like module"/>
    <property type="match status" value="2"/>
</dbReference>
<feature type="domain" description="MAM" evidence="4">
    <location>
        <begin position="460"/>
        <end position="618"/>
    </location>
</feature>
<evidence type="ECO:0000313" key="6">
    <source>
        <dbReference type="Proteomes" id="UP000283509"/>
    </source>
</evidence>
<evidence type="ECO:0000256" key="1">
    <source>
        <dbReference type="ARBA" id="ARBA00023157"/>
    </source>
</evidence>
<dbReference type="PROSITE" id="PS01209">
    <property type="entry name" value="LDLRA_1"/>
    <property type="match status" value="1"/>
</dbReference>
<dbReference type="SMART" id="SM00137">
    <property type="entry name" value="MAM"/>
    <property type="match status" value="3"/>
</dbReference>
<feature type="disulfide bond" evidence="2">
    <location>
        <begin position="625"/>
        <end position="643"/>
    </location>
</feature>
<keyword evidence="6" id="KW-1185">Reference proteome</keyword>
<dbReference type="InterPro" id="IPR013320">
    <property type="entry name" value="ConA-like_dom_sf"/>
</dbReference>
<feature type="domain" description="MAM" evidence="4">
    <location>
        <begin position="653"/>
        <end position="814"/>
    </location>
</feature>
<evidence type="ECO:0000313" key="5">
    <source>
        <dbReference type="EMBL" id="ROT77371.1"/>
    </source>
</evidence>
<dbReference type="CDD" id="cd06263">
    <property type="entry name" value="MAM"/>
    <property type="match status" value="2"/>
</dbReference>
<sequence length="944" mass="103643">MNRAETHRPIPRVPLPSPHTRGQALEWKRPLSQHPSLGCPDVSPAEMEALIFASVWPPPLILSSTKLFSPSCVRDLEIVILISWGRQRRRGGEESAQNLTTLPPTHTVPRPFSAPTAPTRATRGLAAANQLRSPAACAYLRLPGSESARAATNGDGGAEWGKGPSPRAATGIVEGSSEVSGRDGCDALMLAWAGAARKPHSSARPPRGPATASDNTLGARFCRLGIYEPLRRGGLPQTHRHGLSATAVTTHSRTHYAHIQARNSSGGFLWPRRTKTVGRHTKGGLRLGGRDHPCDFETSDLCEFAATDLEGDFWAWGWGTNPDLNNAPEIDHSYGSADGHYVFLNHRSSEVKTDAYLTSLTGSSSGAMCLQFYHYMQGRDTWTGYLKVYVKNPSVNIIDISPVWMESGPKGDRWIMSRIPLIFGGQYHVVFVGNEGKEGDNSIIALDDVAMLQSQCPVAATCSFEDGLCDWQNELGYDGLDWVMNQGATPTQDTGPKYDHTLQTALGHYMYIEADDGSPNDYALLTSPSIAAGQYCFEFYYYMYGADIGGLAVQSVVNGVERTKFQAFGNQGQEWKLGKVTLKEEEEFTVQLRGVLGKGPLSDMAIDDTWTTNKACPVDPGQFLCADGTGISYDKVCDFIADCPGKNDEDLCGDCNFELGSCGWTFLNTNDNIWKRGGNMTEDAGVDFVYDHTLGTDAGYFVYTSEQPSDVQGPAVMVTNPLHNSHLQCAMEFWFRENSVIESGRHVHLTVNVNKDGQTSPVFFLVDSKNRDWMFASARLMDWQGEFTVQIEGQNDNGPADLTLDDIIFTGCALPVSSDECLPYQMKCAWTGLCIQPDLLCDNTNDCGDLSDEQNCGSYPNICDFEENQLCLWIQEPENDDIDWQYGSGLTPVGSRTFLTGPPVDHTTRLSVGHYMYITPSQPKRRKKKDMKTGALATQPSFDC</sequence>
<feature type="domain" description="MAM" evidence="4">
    <location>
        <begin position="861"/>
        <end position="944"/>
    </location>
</feature>
<reference evidence="5 6" key="2">
    <citation type="submission" date="2019-01" db="EMBL/GenBank/DDBJ databases">
        <title>The decoding of complex shrimp genome reveals the adaptation for benthos swimmer, frequently molting mechanism and breeding impact on genome.</title>
        <authorList>
            <person name="Sun Y."/>
            <person name="Gao Y."/>
            <person name="Yu Y."/>
        </authorList>
    </citation>
    <scope>NUCLEOTIDE SEQUENCE [LARGE SCALE GENOMIC DNA]</scope>
    <source>
        <tissue evidence="5">Muscle</tissue>
    </source>
</reference>